<dbReference type="Proteomes" id="UP000271162">
    <property type="component" value="Unassembled WGS sequence"/>
</dbReference>
<feature type="transmembrane region" description="Helical" evidence="6">
    <location>
        <begin position="173"/>
        <end position="195"/>
    </location>
</feature>
<comment type="subcellular location">
    <subcellularLocation>
        <location evidence="1">Membrane</location>
        <topology evidence="1">Multi-pass membrane protein</topology>
    </subcellularLocation>
</comment>
<dbReference type="AlphaFoldDB" id="A0A0N4Y2Q5"/>
<name>A0A0N4Y2Q5_NIPBR</name>
<dbReference type="InterPro" id="IPR010291">
    <property type="entry name" value="Ion_channel_UNC-93"/>
</dbReference>
<dbReference type="WBParaSite" id="NBR_0001001901-mRNA-1">
    <property type="protein sequence ID" value="NBR_0001001901-mRNA-1"/>
    <property type="gene ID" value="NBR_0001001901"/>
</dbReference>
<evidence type="ECO:0000256" key="6">
    <source>
        <dbReference type="SAM" id="Phobius"/>
    </source>
</evidence>
<keyword evidence="5 6" id="KW-0472">Membrane</keyword>
<comment type="similarity">
    <text evidence="2">Belongs to the unc-93 family.</text>
</comment>
<evidence type="ECO:0000256" key="5">
    <source>
        <dbReference type="ARBA" id="ARBA00023136"/>
    </source>
</evidence>
<dbReference type="Pfam" id="PF05978">
    <property type="entry name" value="UNC-93"/>
    <property type="match status" value="1"/>
</dbReference>
<feature type="transmembrane region" description="Helical" evidence="6">
    <location>
        <begin position="207"/>
        <end position="225"/>
    </location>
</feature>
<evidence type="ECO:0000313" key="9">
    <source>
        <dbReference type="WBParaSite" id="NBR_0001001901-mRNA-1"/>
    </source>
</evidence>
<keyword evidence="4 6" id="KW-1133">Transmembrane helix</keyword>
<protein>
    <submittedName>
        <fullName evidence="9">UNC93-like protein MFSD11 (inferred by orthology to a human protein)</fullName>
    </submittedName>
</protein>
<gene>
    <name evidence="7" type="ORF">NBR_LOCUS10020</name>
</gene>
<evidence type="ECO:0000313" key="7">
    <source>
        <dbReference type="EMBL" id="VDL73609.1"/>
    </source>
</evidence>
<dbReference type="EMBL" id="UYSL01020241">
    <property type="protein sequence ID" value="VDL73609.1"/>
    <property type="molecule type" value="Genomic_DNA"/>
</dbReference>
<organism evidence="9">
    <name type="scientific">Nippostrongylus brasiliensis</name>
    <name type="common">Rat hookworm</name>
    <dbReference type="NCBI Taxonomy" id="27835"/>
    <lineage>
        <taxon>Eukaryota</taxon>
        <taxon>Metazoa</taxon>
        <taxon>Ecdysozoa</taxon>
        <taxon>Nematoda</taxon>
        <taxon>Chromadorea</taxon>
        <taxon>Rhabditida</taxon>
        <taxon>Rhabditina</taxon>
        <taxon>Rhabditomorpha</taxon>
        <taxon>Strongyloidea</taxon>
        <taxon>Heligmosomidae</taxon>
        <taxon>Nippostrongylus</taxon>
    </lineage>
</organism>
<proteinExistence type="inferred from homology"/>
<keyword evidence="3 6" id="KW-0812">Transmembrane</keyword>
<feature type="transmembrane region" description="Helical" evidence="6">
    <location>
        <begin position="272"/>
        <end position="293"/>
    </location>
</feature>
<evidence type="ECO:0000256" key="2">
    <source>
        <dbReference type="ARBA" id="ARBA00009172"/>
    </source>
</evidence>
<dbReference type="GO" id="GO:0016020">
    <property type="term" value="C:membrane"/>
    <property type="evidence" value="ECO:0007669"/>
    <property type="project" value="UniProtKB-SubCell"/>
</dbReference>
<dbReference type="STRING" id="27835.A0A0N4Y2Q5"/>
<reference evidence="9" key="1">
    <citation type="submission" date="2016-04" db="UniProtKB">
        <authorList>
            <consortium name="WormBaseParasite"/>
        </authorList>
    </citation>
    <scope>IDENTIFICATION</scope>
</reference>
<evidence type="ECO:0000256" key="3">
    <source>
        <dbReference type="ARBA" id="ARBA00022692"/>
    </source>
</evidence>
<evidence type="ECO:0000256" key="4">
    <source>
        <dbReference type="ARBA" id="ARBA00022989"/>
    </source>
</evidence>
<accession>A0A0N4Y2Q5</accession>
<dbReference type="InterPro" id="IPR036259">
    <property type="entry name" value="MFS_trans_sf"/>
</dbReference>
<dbReference type="Gene3D" id="1.20.1250.20">
    <property type="entry name" value="MFS general substrate transporter like domains"/>
    <property type="match status" value="1"/>
</dbReference>
<feature type="transmembrane region" description="Helical" evidence="6">
    <location>
        <begin position="46"/>
        <end position="66"/>
    </location>
</feature>
<dbReference type="PANTHER" id="PTHR23294">
    <property type="entry name" value="ET TRANSLATION PRODUCT-RELATED"/>
    <property type="match status" value="1"/>
</dbReference>
<evidence type="ECO:0000313" key="8">
    <source>
        <dbReference type="Proteomes" id="UP000271162"/>
    </source>
</evidence>
<dbReference type="InterPro" id="IPR051617">
    <property type="entry name" value="UNC-93-like_regulator"/>
</dbReference>
<reference evidence="7 8" key="2">
    <citation type="submission" date="2018-11" db="EMBL/GenBank/DDBJ databases">
        <authorList>
            <consortium name="Pathogen Informatics"/>
        </authorList>
    </citation>
    <scope>NUCLEOTIDE SEQUENCE [LARGE SCALE GENOMIC DNA]</scope>
</reference>
<keyword evidence="8" id="KW-1185">Reference proteome</keyword>
<sequence>MIVGGGILSAIFTVSGSDSIDAELLNNLTTTSRTSDYRQFSDLEIRLMYGAFAVVTFCANLIFALAPSREIPDCIEGKHNRVKRTFGQEMKLIRDIFGDKRMITLAPLFLHLGCYTSFWVCVYPTTLVFTQHLSHHIYLPAYYSIAVGIGEVVMGVIITTMSKRVKNFGLEPTMFTGFGLTTVVLGLILCSVPQWATVRHTDEPAWFIQPSAVLSTSIAFLIGMADSCINNVRNVICALALPDKRSQAFAISKFYQALSGAILMFISPYLSIAHYTSIIFCSLCVSTVCFVVIAGKTKRSESQAEEKAERRTNVVADSSVDKL</sequence>
<feature type="transmembrane region" description="Helical" evidence="6">
    <location>
        <begin position="108"/>
        <end position="129"/>
    </location>
</feature>
<evidence type="ECO:0000256" key="1">
    <source>
        <dbReference type="ARBA" id="ARBA00004141"/>
    </source>
</evidence>
<feature type="transmembrane region" description="Helical" evidence="6">
    <location>
        <begin position="141"/>
        <end position="161"/>
    </location>
</feature>
<dbReference type="OMA" id="DSCINNV"/>
<feature type="transmembrane region" description="Helical" evidence="6">
    <location>
        <begin position="246"/>
        <end position="266"/>
    </location>
</feature>
<dbReference type="PANTHER" id="PTHR23294:SF18">
    <property type="entry name" value="UNC93-LIKE PROTEIN MFSD11"/>
    <property type="match status" value="1"/>
</dbReference>
<dbReference type="SUPFAM" id="SSF103473">
    <property type="entry name" value="MFS general substrate transporter"/>
    <property type="match status" value="1"/>
</dbReference>